<dbReference type="InterPro" id="IPR027417">
    <property type="entry name" value="P-loop_NTPase"/>
</dbReference>
<dbReference type="PANTHER" id="PTHR10695">
    <property type="entry name" value="DEPHOSPHO-COA KINASE-RELATED"/>
    <property type="match status" value="1"/>
</dbReference>
<evidence type="ECO:0000313" key="3">
    <source>
        <dbReference type="EMBL" id="KAL3789515.1"/>
    </source>
</evidence>
<dbReference type="Proteomes" id="UP001516023">
    <property type="component" value="Unassembled WGS sequence"/>
</dbReference>
<evidence type="ECO:0000313" key="4">
    <source>
        <dbReference type="Proteomes" id="UP001516023"/>
    </source>
</evidence>
<sequence length="322" mass="35690">MHFEDMLRLAILKPIFLLSPLGTLSLTPTLSFAFLVNPHSRQGLRTQLHTQQGKVHERRVETSILNSAFVAMGEPESETENNHNDMKILGVCGGIGSGKSTACKLMVDSLGCVDRIDADALAHGVYEPGSQSWKDIISEFGEDILCQTNSYADASIDRKKLGSIVFSDTKAMSRLEQIVWPHVRARIEDRIKEIKEQHRVESKNHDESFSNSKSNNIIVVEAALLLETDWYDLFDGIWFIRSSPSVAVRRLTETRGLTVEEAMARISAQQNRRGTGSGDKTDKSLHDIERGTVTAVITNDGSLLDLRNALDGALNNPASFIK</sequence>
<dbReference type="GO" id="GO:0005524">
    <property type="term" value="F:ATP binding"/>
    <property type="evidence" value="ECO:0007669"/>
    <property type="project" value="UniProtKB-KW"/>
</dbReference>
<accession>A0ABD3PNG8</accession>
<keyword evidence="4" id="KW-1185">Reference proteome</keyword>
<dbReference type="EMBL" id="JABMIG020000140">
    <property type="protein sequence ID" value="KAL3789515.1"/>
    <property type="molecule type" value="Genomic_DNA"/>
</dbReference>
<proteinExistence type="inferred from homology"/>
<dbReference type="PROSITE" id="PS51219">
    <property type="entry name" value="DPCK"/>
    <property type="match status" value="1"/>
</dbReference>
<dbReference type="HAMAP" id="MF_00376">
    <property type="entry name" value="Dephospho_CoA_kinase"/>
    <property type="match status" value="1"/>
</dbReference>
<dbReference type="CDD" id="cd02022">
    <property type="entry name" value="DPCK"/>
    <property type="match status" value="1"/>
</dbReference>
<dbReference type="AlphaFoldDB" id="A0ABD3PNG8"/>
<dbReference type="SUPFAM" id="SSF52540">
    <property type="entry name" value="P-loop containing nucleoside triphosphate hydrolases"/>
    <property type="match status" value="1"/>
</dbReference>
<evidence type="ECO:0000256" key="2">
    <source>
        <dbReference type="ARBA" id="ARBA00022840"/>
    </source>
</evidence>
<comment type="caution">
    <text evidence="3">The sequence shown here is derived from an EMBL/GenBank/DDBJ whole genome shotgun (WGS) entry which is preliminary data.</text>
</comment>
<organism evidence="3 4">
    <name type="scientific">Cyclotella cryptica</name>
    <dbReference type="NCBI Taxonomy" id="29204"/>
    <lineage>
        <taxon>Eukaryota</taxon>
        <taxon>Sar</taxon>
        <taxon>Stramenopiles</taxon>
        <taxon>Ochrophyta</taxon>
        <taxon>Bacillariophyta</taxon>
        <taxon>Coscinodiscophyceae</taxon>
        <taxon>Thalassiosirophycidae</taxon>
        <taxon>Stephanodiscales</taxon>
        <taxon>Stephanodiscaceae</taxon>
        <taxon>Cyclotella</taxon>
    </lineage>
</organism>
<reference evidence="3 4" key="1">
    <citation type="journal article" date="2020" name="G3 (Bethesda)">
        <title>Improved Reference Genome for Cyclotella cryptica CCMP332, a Model for Cell Wall Morphogenesis, Salinity Adaptation, and Lipid Production in Diatoms (Bacillariophyta).</title>
        <authorList>
            <person name="Roberts W.R."/>
            <person name="Downey K.M."/>
            <person name="Ruck E.C."/>
            <person name="Traller J.C."/>
            <person name="Alverson A.J."/>
        </authorList>
    </citation>
    <scope>NUCLEOTIDE SEQUENCE [LARGE SCALE GENOMIC DNA]</scope>
    <source>
        <strain evidence="3 4">CCMP332</strain>
    </source>
</reference>
<evidence type="ECO:0008006" key="5">
    <source>
        <dbReference type="Google" id="ProtNLM"/>
    </source>
</evidence>
<evidence type="ECO:0000256" key="1">
    <source>
        <dbReference type="ARBA" id="ARBA00022741"/>
    </source>
</evidence>
<name>A0ABD3PNG8_9STRA</name>
<dbReference type="Gene3D" id="3.40.50.300">
    <property type="entry name" value="P-loop containing nucleotide triphosphate hydrolases"/>
    <property type="match status" value="1"/>
</dbReference>
<keyword evidence="1" id="KW-0547">Nucleotide-binding</keyword>
<gene>
    <name evidence="3" type="ORF">HJC23_009751</name>
</gene>
<keyword evidence="2" id="KW-0067">ATP-binding</keyword>
<protein>
    <recommendedName>
        <fullName evidence="5">Dephospho-CoA kinase</fullName>
    </recommendedName>
</protein>
<dbReference type="NCBIfam" id="TIGR00152">
    <property type="entry name" value="dephospho-CoA kinase"/>
    <property type="match status" value="1"/>
</dbReference>
<dbReference type="PANTHER" id="PTHR10695:SF46">
    <property type="entry name" value="BIFUNCTIONAL COENZYME A SYNTHASE-RELATED"/>
    <property type="match status" value="1"/>
</dbReference>
<dbReference type="Pfam" id="PF01121">
    <property type="entry name" value="CoaE"/>
    <property type="match status" value="1"/>
</dbReference>
<dbReference type="InterPro" id="IPR001977">
    <property type="entry name" value="Depp_CoAkinase"/>
</dbReference>